<dbReference type="Proteomes" id="UP000185608">
    <property type="component" value="Chromosome"/>
</dbReference>
<evidence type="ECO:0000256" key="2">
    <source>
        <dbReference type="ARBA" id="ARBA00012438"/>
    </source>
</evidence>
<dbReference type="Gene3D" id="3.30.450.20">
    <property type="entry name" value="PAS domain"/>
    <property type="match status" value="1"/>
</dbReference>
<keyword evidence="4" id="KW-0418">Kinase</keyword>
<keyword evidence="13" id="KW-1185">Reference proteome</keyword>
<dbReference type="SUPFAM" id="SSF55874">
    <property type="entry name" value="ATPase domain of HSP90 chaperone/DNA topoisomerase II/histidine kinase"/>
    <property type="match status" value="1"/>
</dbReference>
<dbReference type="SMART" id="SM00387">
    <property type="entry name" value="HATPase_c"/>
    <property type="match status" value="1"/>
</dbReference>
<evidence type="ECO:0000259" key="7">
    <source>
        <dbReference type="PROSITE" id="PS50109"/>
    </source>
</evidence>
<dbReference type="EMBL" id="CP016804">
    <property type="protein sequence ID" value="APE94843.1"/>
    <property type="molecule type" value="Genomic_DNA"/>
</dbReference>
<gene>
    <name evidence="11" type="ORF">HSR6_0377</name>
    <name evidence="10" type="ORF">HTSR_0392</name>
</gene>
<dbReference type="PANTHER" id="PTHR42878:SF14">
    <property type="entry name" value="OSMOLARITY TWO-COMPONENT SYSTEM PROTEIN SSK1"/>
    <property type="match status" value="1"/>
</dbReference>
<dbReference type="NCBIfam" id="TIGR00229">
    <property type="entry name" value="sensory_box"/>
    <property type="match status" value="1"/>
</dbReference>
<evidence type="ECO:0000256" key="1">
    <source>
        <dbReference type="ARBA" id="ARBA00000085"/>
    </source>
</evidence>
<keyword evidence="3" id="KW-0808">Transferase</keyword>
<dbReference type="GeneID" id="30416903"/>
<evidence type="ECO:0000256" key="6">
    <source>
        <dbReference type="SAM" id="Phobius"/>
    </source>
</evidence>
<dbReference type="KEGG" id="halh:HTSR_0392"/>
<dbReference type="EC" id="2.7.13.3" evidence="2"/>
<evidence type="ECO:0000259" key="9">
    <source>
        <dbReference type="PROSITE" id="PS50113"/>
    </source>
</evidence>
<dbReference type="InterPro" id="IPR003594">
    <property type="entry name" value="HATPase_dom"/>
</dbReference>
<dbReference type="Pfam" id="PF02518">
    <property type="entry name" value="HATPase_c"/>
    <property type="match status" value="1"/>
</dbReference>
<evidence type="ECO:0000313" key="12">
    <source>
        <dbReference type="Proteomes" id="UP000185608"/>
    </source>
</evidence>
<protein>
    <recommendedName>
        <fullName evidence="2">histidine kinase</fullName>
        <ecNumber evidence="2">2.7.13.3</ecNumber>
    </recommendedName>
</protein>
<name>A0A1D8S2K3_9EURY</name>
<dbReference type="GO" id="GO:0004673">
    <property type="term" value="F:protein histidine kinase activity"/>
    <property type="evidence" value="ECO:0007669"/>
    <property type="project" value="UniProtKB-EC"/>
</dbReference>
<dbReference type="RefSeq" id="WP_070364351.1">
    <property type="nucleotide sequence ID" value="NZ_CP016070.1"/>
</dbReference>
<dbReference type="InterPro" id="IPR005467">
    <property type="entry name" value="His_kinase_dom"/>
</dbReference>
<evidence type="ECO:0000313" key="10">
    <source>
        <dbReference type="EMBL" id="AOW79592.1"/>
    </source>
</evidence>
<dbReference type="KEGG" id="hhsr:HSR6_0377"/>
<organism evidence="10 12">
    <name type="scientific">Halodesulfurarchaeum formicicum</name>
    <dbReference type="NCBI Taxonomy" id="1873524"/>
    <lineage>
        <taxon>Archaea</taxon>
        <taxon>Methanobacteriati</taxon>
        <taxon>Methanobacteriota</taxon>
        <taxon>Stenosarchaea group</taxon>
        <taxon>Halobacteria</taxon>
        <taxon>Halobacteriales</taxon>
        <taxon>Halobacteriaceae</taxon>
        <taxon>Halodesulfurarchaeum</taxon>
    </lineage>
</organism>
<dbReference type="SUPFAM" id="SSF55785">
    <property type="entry name" value="PYP-like sensor domain (PAS domain)"/>
    <property type="match status" value="1"/>
</dbReference>
<dbReference type="Gene3D" id="3.30.450.40">
    <property type="match status" value="1"/>
</dbReference>
<evidence type="ECO:0000256" key="4">
    <source>
        <dbReference type="ARBA" id="ARBA00022777"/>
    </source>
</evidence>
<dbReference type="InterPro" id="IPR013656">
    <property type="entry name" value="PAS_4"/>
</dbReference>
<dbReference type="SUPFAM" id="SSF55781">
    <property type="entry name" value="GAF domain-like"/>
    <property type="match status" value="1"/>
</dbReference>
<dbReference type="InterPro" id="IPR035965">
    <property type="entry name" value="PAS-like_dom_sf"/>
</dbReference>
<accession>A0A1D8S2K3</accession>
<comment type="catalytic activity">
    <reaction evidence="1">
        <text>ATP + protein L-histidine = ADP + protein N-phospho-L-histidine.</text>
        <dbReference type="EC" id="2.7.13.3"/>
    </reaction>
</comment>
<dbReference type="CDD" id="cd16936">
    <property type="entry name" value="HATPase_RsbW-like"/>
    <property type="match status" value="1"/>
</dbReference>
<evidence type="ECO:0000256" key="5">
    <source>
        <dbReference type="ARBA" id="ARBA00023136"/>
    </source>
</evidence>
<dbReference type="InterPro" id="IPR050351">
    <property type="entry name" value="BphY/WalK/GraS-like"/>
</dbReference>
<feature type="transmembrane region" description="Helical" evidence="6">
    <location>
        <begin position="62"/>
        <end position="82"/>
    </location>
</feature>
<feature type="domain" description="Histidine kinase" evidence="7">
    <location>
        <begin position="382"/>
        <end position="587"/>
    </location>
</feature>
<dbReference type="CDD" id="cd00130">
    <property type="entry name" value="PAS"/>
    <property type="match status" value="1"/>
</dbReference>
<reference evidence="10 12" key="1">
    <citation type="submission" date="2016-06" db="EMBL/GenBank/DDBJ databases">
        <title>Discovery of anaerobic lithoheterotrophic haloarchaeon capable of sulfur respiration by hydrogen and formate.</title>
        <authorList>
            <person name="Sorokin D.Y."/>
            <person name="Kublanov I.V."/>
            <person name="Roman P."/>
            <person name="Sinninghe Damste J.S."/>
            <person name="Golyshin P.N."/>
            <person name="Rojo D."/>
            <person name="Ciordia S."/>
            <person name="Mena Md.C."/>
            <person name="Ferrer M."/>
            <person name="Smedile F."/>
            <person name="Messina E."/>
            <person name="La Cono V."/>
            <person name="Yakimov M.M."/>
        </authorList>
    </citation>
    <scope>NUCLEOTIDE SEQUENCE [LARGE SCALE GENOMIC DNA]</scope>
    <source>
        <strain evidence="10 12">HTSR1</strain>
    </source>
</reference>
<keyword evidence="6" id="KW-1133">Transmembrane helix</keyword>
<feature type="domain" description="PAS" evidence="8">
    <location>
        <begin position="253"/>
        <end position="323"/>
    </location>
</feature>
<evidence type="ECO:0000256" key="3">
    <source>
        <dbReference type="ARBA" id="ARBA00022679"/>
    </source>
</evidence>
<dbReference type="Gene3D" id="3.30.565.10">
    <property type="entry name" value="Histidine kinase-like ATPase, C-terminal domain"/>
    <property type="match status" value="1"/>
</dbReference>
<dbReference type="Proteomes" id="UP000186165">
    <property type="component" value="Chromosome"/>
</dbReference>
<reference evidence="13" key="2">
    <citation type="submission" date="2016-08" db="EMBL/GenBank/DDBJ databases">
        <title>Discovery of first anaerobic lithoheterotrophic haloarchae widely represented in hypersaline habitats.</title>
        <authorList>
            <person name="Sorokin D.Y."/>
            <person name="Kublanov I.V."/>
            <person name="Roman P."/>
            <person name="Sinninghe Damste J.S."/>
            <person name="Golyshin P.N."/>
            <person name="Rojo D."/>
            <person name="Ciordia S."/>
            <person name="Mena Md.C."/>
            <person name="Ferrer M."/>
            <person name="Smedile F."/>
            <person name="Messina E."/>
            <person name="La Cono V."/>
            <person name="Yakimov M.M."/>
        </authorList>
    </citation>
    <scope>NUCLEOTIDE SEQUENCE [LARGE SCALE GENOMIC DNA]</scope>
    <source>
        <strain evidence="13">HSR6</strain>
    </source>
</reference>
<evidence type="ECO:0000313" key="13">
    <source>
        <dbReference type="Proteomes" id="UP000186165"/>
    </source>
</evidence>
<dbReference type="GO" id="GO:0016020">
    <property type="term" value="C:membrane"/>
    <property type="evidence" value="ECO:0007669"/>
    <property type="project" value="UniProtKB-SubCell"/>
</dbReference>
<dbReference type="STRING" id="1873524.HSR6_0377"/>
<dbReference type="AlphaFoldDB" id="A0A1D8S2K3"/>
<feature type="domain" description="PAC" evidence="9">
    <location>
        <begin position="324"/>
        <end position="378"/>
    </location>
</feature>
<sequence>MDMEGHTEDRSRSTAGEAGAIGTFSAPAHRRYVGLTTGFGLLVLVGLSVVQKWLIGAPTGNLVGYVVPALFGGGTGFVYGYFNVGRKRRIRELERETEIRRLISAVNHALVETDDVAAMGPEIAGIVGSSSLFECTYVHLFAPPEFETVCVRNADETAATIRAFHTETYIEQVFESGAYRIEDVTASPFDHHETDERSHAGVGIAIGHEAQRYGVLTVHFPPSVTPTPAEIDLLETIGDDFGYFVHTQILEAERQSFAEIVERIDDPVMVQDRDGTFQVLNEAVTAVAGKSRSALLGADETPFMDEATAETIAAMKDRVLETEAPVSYQVTPNFPDGQERTFSTTRYPYYDERGHLDGTVAICRDVTDLQAHQRQLRVLDRVLRHNVNNNMNVVQGYAEMIREEASGVSASYAAKIASNSQRLLDIAHKQRKITDFLSETQPRERIELEALLDQIVGRIESEFPHASVSLTCPGAVHVWASRSVGDAIEELLTNSVVHAERAEPNPRVTVQTEARRVRVRIVDENPAIPEMDQDVISGADELGALRHGSGLGLWLVKLIVDHSGGAIAHRERDPQGNVVIVELPASSQADTGPN</sequence>
<reference evidence="11" key="3">
    <citation type="journal article" date="2017" name="ISME J.">
        <title>Discovery of anaerobic lithoheterotrophic haloarchaea, ubiquitous in hypersaline habitats.</title>
        <authorList>
            <person name="Sorokin D.Y."/>
            <person name="Messina E."/>
            <person name="Smedile F."/>
            <person name="Roman P."/>
            <person name="Damste J.S.S."/>
            <person name="Ciordia S."/>
            <person name="Mena M.C."/>
            <person name="Ferrer M."/>
            <person name="Golyshin P.N."/>
            <person name="Kublanov I.V."/>
            <person name="Samarov N.I."/>
            <person name="Toshchakov S.V."/>
            <person name="La Cono V."/>
            <person name="Yakimov M.M."/>
        </authorList>
    </citation>
    <scope>NUCLEOTIDE SEQUENCE</scope>
    <source>
        <strain evidence="11">HSR6</strain>
    </source>
</reference>
<dbReference type="PROSITE" id="PS50113">
    <property type="entry name" value="PAC"/>
    <property type="match status" value="1"/>
</dbReference>
<keyword evidence="5 6" id="KW-0472">Membrane</keyword>
<keyword evidence="6" id="KW-0812">Transmembrane</keyword>
<proteinExistence type="predicted"/>
<dbReference type="PROSITE" id="PS50112">
    <property type="entry name" value="PAS"/>
    <property type="match status" value="1"/>
</dbReference>
<dbReference type="OrthoDB" id="230688at2157"/>
<dbReference type="GO" id="GO:0030295">
    <property type="term" value="F:protein kinase activator activity"/>
    <property type="evidence" value="ECO:0007669"/>
    <property type="project" value="TreeGrafter"/>
</dbReference>
<dbReference type="GO" id="GO:0007234">
    <property type="term" value="P:osmosensory signaling via phosphorelay pathway"/>
    <property type="evidence" value="ECO:0007669"/>
    <property type="project" value="TreeGrafter"/>
</dbReference>
<accession>A0A1J1AAN6</accession>
<dbReference type="InterPro" id="IPR000014">
    <property type="entry name" value="PAS"/>
</dbReference>
<evidence type="ECO:0000259" key="8">
    <source>
        <dbReference type="PROSITE" id="PS50112"/>
    </source>
</evidence>
<dbReference type="InterPro" id="IPR036890">
    <property type="entry name" value="HATPase_C_sf"/>
</dbReference>
<evidence type="ECO:0000313" key="11">
    <source>
        <dbReference type="EMBL" id="APE94843.1"/>
    </source>
</evidence>
<dbReference type="Pfam" id="PF08448">
    <property type="entry name" value="PAS_4"/>
    <property type="match status" value="1"/>
</dbReference>
<feature type="transmembrane region" description="Helical" evidence="6">
    <location>
        <begin position="32"/>
        <end position="50"/>
    </location>
</feature>
<dbReference type="InterPro" id="IPR000700">
    <property type="entry name" value="PAS-assoc_C"/>
</dbReference>
<dbReference type="InterPro" id="IPR029016">
    <property type="entry name" value="GAF-like_dom_sf"/>
</dbReference>
<dbReference type="EMBL" id="CP016070">
    <property type="protein sequence ID" value="AOW79592.1"/>
    <property type="molecule type" value="Genomic_DNA"/>
</dbReference>
<dbReference type="PANTHER" id="PTHR42878">
    <property type="entry name" value="TWO-COMPONENT HISTIDINE KINASE"/>
    <property type="match status" value="1"/>
</dbReference>
<dbReference type="GO" id="GO:0000156">
    <property type="term" value="F:phosphorelay response regulator activity"/>
    <property type="evidence" value="ECO:0007669"/>
    <property type="project" value="TreeGrafter"/>
</dbReference>
<dbReference type="PROSITE" id="PS50109">
    <property type="entry name" value="HIS_KIN"/>
    <property type="match status" value="1"/>
</dbReference>